<evidence type="ECO:0000313" key="4">
    <source>
        <dbReference type="Proteomes" id="UP000823883"/>
    </source>
</evidence>
<dbReference type="Proteomes" id="UP000823883">
    <property type="component" value="Unassembled WGS sequence"/>
</dbReference>
<dbReference type="EMBL" id="DWWL01000010">
    <property type="protein sequence ID" value="HJC46837.1"/>
    <property type="molecule type" value="Genomic_DNA"/>
</dbReference>
<dbReference type="InterPro" id="IPR001455">
    <property type="entry name" value="TusA-like"/>
</dbReference>
<dbReference type="PROSITE" id="PS01148">
    <property type="entry name" value="UPF0033"/>
    <property type="match status" value="1"/>
</dbReference>
<sequence>MKQTIDMRGVACPGPVVAVKKKTDDMIAGELLVLVDNQAAVQNLEKFAEYKGFSTSWEKSGDKEYAVQILVGQKALRDVDSYFDIYDRKQEEVVRGLPEEKQKKVRPQDKRRGPVREAEEVEEELLEEMERLKQEERPEAGDGPKTEDDWDAGCDTCDLSDAGAVLGRLLGTDGPAPERAEVPEPHPAAPGPKHPLPHPEHPAPHPDPVPRPEPVRAPLSAVRPSPAGPMAHGTILVISSDSMGEGDEALGRLLMKGFLYAMVEQERLPEKILFYNSGVFLTTEGSGVLEDLQEMERRGVRILTCGTCLNHFNLLDRLQVGEVTNMYEIAQCMMQAERIIKP</sequence>
<dbReference type="SUPFAM" id="SSF75169">
    <property type="entry name" value="DsrEFH-like"/>
    <property type="match status" value="1"/>
</dbReference>
<accession>A0A9D2PB89</accession>
<dbReference type="InterPro" id="IPR019870">
    <property type="entry name" value="Se_metab_YedF"/>
</dbReference>
<protein>
    <submittedName>
        <fullName evidence="3">Sulfurtransferase-like selenium metabolism protein YedF</fullName>
    </submittedName>
</protein>
<evidence type="ECO:0000313" key="3">
    <source>
        <dbReference type="EMBL" id="HJC46837.1"/>
    </source>
</evidence>
<feature type="compositionally biased region" description="Basic and acidic residues" evidence="1">
    <location>
        <begin position="128"/>
        <end position="147"/>
    </location>
</feature>
<organism evidence="3 4">
    <name type="scientific">Candidatus Lachnoclostridium pullistercoris</name>
    <dbReference type="NCBI Taxonomy" id="2838632"/>
    <lineage>
        <taxon>Bacteria</taxon>
        <taxon>Bacillati</taxon>
        <taxon>Bacillota</taxon>
        <taxon>Clostridia</taxon>
        <taxon>Lachnospirales</taxon>
        <taxon>Lachnospiraceae</taxon>
    </lineage>
</organism>
<reference evidence="3" key="2">
    <citation type="submission" date="2021-04" db="EMBL/GenBank/DDBJ databases">
        <authorList>
            <person name="Gilroy R."/>
        </authorList>
    </citation>
    <scope>NUCLEOTIDE SEQUENCE</scope>
    <source>
        <strain evidence="3">CHK183-5548</strain>
    </source>
</reference>
<comment type="caution">
    <text evidence="3">The sequence shown here is derived from an EMBL/GenBank/DDBJ whole genome shotgun (WGS) entry which is preliminary data.</text>
</comment>
<evidence type="ECO:0000256" key="1">
    <source>
        <dbReference type="SAM" id="MobiDB-lite"/>
    </source>
</evidence>
<dbReference type="AlphaFoldDB" id="A0A9D2PB89"/>
<dbReference type="SUPFAM" id="SSF64307">
    <property type="entry name" value="SirA-like"/>
    <property type="match status" value="1"/>
</dbReference>
<feature type="region of interest" description="Disordered" evidence="1">
    <location>
        <begin position="99"/>
        <end position="154"/>
    </location>
</feature>
<dbReference type="NCBIfam" id="TIGR03527">
    <property type="entry name" value="selenium_YedF"/>
    <property type="match status" value="1"/>
</dbReference>
<name>A0A9D2PB89_9FIRM</name>
<evidence type="ECO:0000259" key="2">
    <source>
        <dbReference type="PROSITE" id="PS01148"/>
    </source>
</evidence>
<feature type="compositionally biased region" description="Pro residues" evidence="1">
    <location>
        <begin position="185"/>
        <end position="194"/>
    </location>
</feature>
<dbReference type="Pfam" id="PF01206">
    <property type="entry name" value="TusA"/>
    <property type="match status" value="1"/>
</dbReference>
<feature type="region of interest" description="Disordered" evidence="1">
    <location>
        <begin position="168"/>
        <end position="230"/>
    </location>
</feature>
<dbReference type="Gene3D" id="3.30.110.40">
    <property type="entry name" value="TusA-like domain"/>
    <property type="match status" value="1"/>
</dbReference>
<gene>
    <name evidence="3" type="primary">yedF</name>
    <name evidence="3" type="ORF">IAA04_02150</name>
</gene>
<reference evidence="3" key="1">
    <citation type="journal article" date="2021" name="PeerJ">
        <title>Extensive microbial diversity within the chicken gut microbiome revealed by metagenomics and culture.</title>
        <authorList>
            <person name="Gilroy R."/>
            <person name="Ravi A."/>
            <person name="Getino M."/>
            <person name="Pursley I."/>
            <person name="Horton D.L."/>
            <person name="Alikhan N.F."/>
            <person name="Baker D."/>
            <person name="Gharbi K."/>
            <person name="Hall N."/>
            <person name="Watson M."/>
            <person name="Adriaenssens E.M."/>
            <person name="Foster-Nyarko E."/>
            <person name="Jarju S."/>
            <person name="Secka A."/>
            <person name="Antonio M."/>
            <person name="Oren A."/>
            <person name="Chaudhuri R.R."/>
            <person name="La Ragione R."/>
            <person name="Hildebrand F."/>
            <person name="Pallen M.J."/>
        </authorList>
    </citation>
    <scope>NUCLEOTIDE SEQUENCE</scope>
    <source>
        <strain evidence="3">CHK183-5548</strain>
    </source>
</reference>
<feature type="domain" description="UPF0033" evidence="2">
    <location>
        <begin position="5"/>
        <end position="29"/>
    </location>
</feature>
<feature type="compositionally biased region" description="Basic and acidic residues" evidence="1">
    <location>
        <begin position="99"/>
        <end position="118"/>
    </location>
</feature>
<proteinExistence type="predicted"/>
<dbReference type="InterPro" id="IPR027396">
    <property type="entry name" value="DsrEFH-like"/>
</dbReference>
<feature type="compositionally biased region" description="Basic and acidic residues" evidence="1">
    <location>
        <begin position="197"/>
        <end position="214"/>
    </location>
</feature>
<dbReference type="InterPro" id="IPR036868">
    <property type="entry name" value="TusA-like_sf"/>
</dbReference>